<feature type="site" description="Transition state stabilizer" evidence="18">
    <location>
        <position position="59"/>
    </location>
</feature>
<feature type="disulfide bond" evidence="19">
    <location>
        <begin position="118"/>
        <end position="316"/>
    </location>
</feature>
<feature type="binding site" evidence="17">
    <location>
        <position position="64"/>
    </location>
    <ligand>
        <name>Ca(2+)</name>
        <dbReference type="ChEBI" id="CHEBI:29108"/>
        <label>1</label>
    </ligand>
</feature>
<evidence type="ECO:0000256" key="16">
    <source>
        <dbReference type="PIRSR" id="PIRSR600823-2"/>
    </source>
</evidence>
<dbReference type="OMA" id="FICYFFH"/>
<dbReference type="InterPro" id="IPR019793">
    <property type="entry name" value="Peroxidases_heam-ligand_BS"/>
</dbReference>
<comment type="subcellular location">
    <subcellularLocation>
        <location evidence="20">Secreted</location>
    </subcellularLocation>
</comment>
<feature type="binding site" evidence="16">
    <location>
        <position position="160"/>
    </location>
    <ligand>
        <name>substrate</name>
    </ligand>
</feature>
<keyword evidence="8 17" id="KW-0479">Metal-binding</keyword>
<comment type="cofactor">
    <cofactor evidence="17 20">
        <name>Ca(2+)</name>
        <dbReference type="ChEBI" id="CHEBI:29108"/>
    </cofactor>
    <text evidence="17 20">Binds 2 calcium ions per subunit.</text>
</comment>
<evidence type="ECO:0000313" key="23">
    <source>
        <dbReference type="Proteomes" id="UP000030689"/>
    </source>
</evidence>
<accession>V4NSR8</accession>
<evidence type="ECO:0000256" key="15">
    <source>
        <dbReference type="PIRSR" id="PIRSR600823-1"/>
    </source>
</evidence>
<evidence type="ECO:0000256" key="2">
    <source>
        <dbReference type="ARBA" id="ARBA00002322"/>
    </source>
</evidence>
<dbReference type="GO" id="GO:0042744">
    <property type="term" value="P:hydrogen peroxide catabolic process"/>
    <property type="evidence" value="ECO:0007669"/>
    <property type="project" value="UniProtKB-KW"/>
</dbReference>
<dbReference type="FunFam" id="1.10.420.10:FF:000007">
    <property type="entry name" value="Peroxidase"/>
    <property type="match status" value="1"/>
</dbReference>
<dbReference type="AlphaFoldDB" id="V4NSR8"/>
<comment type="catalytic activity">
    <reaction evidence="1 20">
        <text>2 a phenolic donor + H2O2 = 2 a phenolic radical donor + 2 H2O</text>
        <dbReference type="Rhea" id="RHEA:56136"/>
        <dbReference type="ChEBI" id="CHEBI:15377"/>
        <dbReference type="ChEBI" id="CHEBI:16240"/>
        <dbReference type="ChEBI" id="CHEBI:139520"/>
        <dbReference type="ChEBI" id="CHEBI:139521"/>
        <dbReference type="EC" id="1.11.1.7"/>
    </reaction>
</comment>
<dbReference type="EMBL" id="KI517408">
    <property type="protein sequence ID" value="ESQ49731.1"/>
    <property type="molecule type" value="Genomic_DNA"/>
</dbReference>
<organism evidence="22 23">
    <name type="scientific">Eutrema salsugineum</name>
    <name type="common">Saltwater cress</name>
    <name type="synonym">Sisymbrium salsugineum</name>
    <dbReference type="NCBI Taxonomy" id="72664"/>
    <lineage>
        <taxon>Eukaryota</taxon>
        <taxon>Viridiplantae</taxon>
        <taxon>Streptophyta</taxon>
        <taxon>Embryophyta</taxon>
        <taxon>Tracheophyta</taxon>
        <taxon>Spermatophyta</taxon>
        <taxon>Magnoliopsida</taxon>
        <taxon>eudicotyledons</taxon>
        <taxon>Gunneridae</taxon>
        <taxon>Pentapetalae</taxon>
        <taxon>rosids</taxon>
        <taxon>malvids</taxon>
        <taxon>Brassicales</taxon>
        <taxon>Brassicaceae</taxon>
        <taxon>Eutremeae</taxon>
        <taxon>Eutrema</taxon>
    </lineage>
</organism>
<keyword evidence="11 20" id="KW-0560">Oxidoreductase</keyword>
<keyword evidence="12 17" id="KW-0408">Iron</keyword>
<dbReference type="OrthoDB" id="2113341at2759"/>
<dbReference type="Pfam" id="PF00141">
    <property type="entry name" value="peroxidase"/>
    <property type="match status" value="1"/>
</dbReference>
<dbReference type="GO" id="GO:0006979">
    <property type="term" value="P:response to oxidative stress"/>
    <property type="evidence" value="ECO:0007669"/>
    <property type="project" value="UniProtKB-UniRule"/>
</dbReference>
<feature type="domain" description="Plant heme peroxidase family profile" evidence="21">
    <location>
        <begin position="22"/>
        <end position="320"/>
    </location>
</feature>
<evidence type="ECO:0000256" key="9">
    <source>
        <dbReference type="ARBA" id="ARBA00022729"/>
    </source>
</evidence>
<dbReference type="KEGG" id="eus:EUTSA_v10021155mg"/>
<comment type="function">
    <text evidence="2">Removal of H(2)O(2), oxidation of toxic reductants, biosynthesis and degradation of lignin, suberization, auxin catabolism, response to environmental stresses such as wounding, pathogen attack and oxidative stress. These functions might be dependent on each isozyme/isoform in each plant tissue.</text>
</comment>
<feature type="chain" id="PRO_5005148541" description="Peroxidase" evidence="20">
    <location>
        <begin position="22"/>
        <end position="320"/>
    </location>
</feature>
<evidence type="ECO:0000256" key="12">
    <source>
        <dbReference type="ARBA" id="ARBA00023004"/>
    </source>
</evidence>
<feature type="binding site" evidence="17">
    <location>
        <position position="73"/>
    </location>
    <ligand>
        <name>Ca(2+)</name>
        <dbReference type="ChEBI" id="CHEBI:29108"/>
        <label>1</label>
    </ligand>
</feature>
<keyword evidence="5 20" id="KW-0964">Secreted</keyword>
<comment type="similarity">
    <text evidence="3">Belongs to the peroxidase family. Ascorbate peroxidase subfamily.</text>
</comment>
<evidence type="ECO:0000256" key="19">
    <source>
        <dbReference type="PIRSR" id="PIRSR600823-5"/>
    </source>
</evidence>
<dbReference type="PROSITE" id="PS00435">
    <property type="entry name" value="PEROXIDASE_1"/>
    <property type="match status" value="1"/>
</dbReference>
<evidence type="ECO:0000256" key="4">
    <source>
        <dbReference type="ARBA" id="ARBA00012313"/>
    </source>
</evidence>
<evidence type="ECO:0000256" key="1">
    <source>
        <dbReference type="ARBA" id="ARBA00000189"/>
    </source>
</evidence>
<keyword evidence="13 19" id="KW-1015">Disulfide bond</keyword>
<feature type="binding site" evidence="17">
    <location>
        <position position="67"/>
    </location>
    <ligand>
        <name>Ca(2+)</name>
        <dbReference type="ChEBI" id="CHEBI:29108"/>
        <label>1</label>
    </ligand>
</feature>
<feature type="active site" description="Proton acceptor" evidence="15">
    <location>
        <position position="63"/>
    </location>
</feature>
<dbReference type="GO" id="GO:0071456">
    <property type="term" value="P:cellular response to hypoxia"/>
    <property type="evidence" value="ECO:0007669"/>
    <property type="project" value="EnsemblPlants"/>
</dbReference>
<dbReference type="PANTHER" id="PTHR31517">
    <property type="match status" value="1"/>
</dbReference>
<feature type="binding site" evidence="17">
    <location>
        <position position="240"/>
    </location>
    <ligand>
        <name>Ca(2+)</name>
        <dbReference type="ChEBI" id="CHEBI:29108"/>
        <label>2</label>
    </ligand>
</feature>
<dbReference type="eggNOG" id="ENOG502QPI1">
    <property type="taxonomic scope" value="Eukaryota"/>
</dbReference>
<evidence type="ECO:0000256" key="11">
    <source>
        <dbReference type="ARBA" id="ARBA00023002"/>
    </source>
</evidence>
<protein>
    <recommendedName>
        <fullName evidence="4 20">Peroxidase</fullName>
        <ecNumber evidence="4 20">1.11.1.7</ecNumber>
    </recommendedName>
</protein>
<evidence type="ECO:0000256" key="17">
    <source>
        <dbReference type="PIRSR" id="PIRSR600823-3"/>
    </source>
</evidence>
<feature type="binding site" evidence="17">
    <location>
        <position position="86"/>
    </location>
    <ligand>
        <name>Ca(2+)</name>
        <dbReference type="ChEBI" id="CHEBI:29108"/>
        <label>1</label>
    </ligand>
</feature>
<dbReference type="FunFam" id="1.10.520.10:FF:000008">
    <property type="entry name" value="Peroxidase"/>
    <property type="match status" value="1"/>
</dbReference>
<evidence type="ECO:0000256" key="7">
    <source>
        <dbReference type="ARBA" id="ARBA00022617"/>
    </source>
</evidence>
<feature type="binding site" evidence="17">
    <location>
        <position position="71"/>
    </location>
    <ligand>
        <name>Ca(2+)</name>
        <dbReference type="ChEBI" id="CHEBI:29108"/>
        <label>1</label>
    </ligand>
</feature>
<dbReference type="Gene3D" id="1.10.520.10">
    <property type="match status" value="1"/>
</dbReference>
<dbReference type="PRINTS" id="PR00461">
    <property type="entry name" value="PLPEROXIDASE"/>
</dbReference>
<feature type="disulfide bond" evidence="19">
    <location>
        <begin position="65"/>
        <end position="70"/>
    </location>
</feature>
<feature type="signal peptide" evidence="20">
    <location>
        <begin position="1"/>
        <end position="21"/>
    </location>
</feature>
<dbReference type="InterPro" id="IPR010255">
    <property type="entry name" value="Haem_peroxidase_sf"/>
</dbReference>
<dbReference type="InterPro" id="IPR000823">
    <property type="entry name" value="Peroxidase_pln"/>
</dbReference>
<feature type="binding site" evidence="17">
    <location>
        <position position="243"/>
    </location>
    <ligand>
        <name>Ca(2+)</name>
        <dbReference type="ChEBI" id="CHEBI:29108"/>
        <label>2</label>
    </ligand>
</feature>
<comment type="cofactor">
    <cofactor evidence="17 20">
        <name>heme b</name>
        <dbReference type="ChEBI" id="CHEBI:60344"/>
    </cofactor>
    <text evidence="17 20">Binds 1 heme b (iron(II)-protoporphyrin IX) group per subunit.</text>
</comment>
<feature type="binding site" evidence="17">
    <location>
        <position position="69"/>
    </location>
    <ligand>
        <name>Ca(2+)</name>
        <dbReference type="ChEBI" id="CHEBI:29108"/>
        <label>1</label>
    </ligand>
</feature>
<dbReference type="PROSITE" id="PS50873">
    <property type="entry name" value="PEROXIDASE_4"/>
    <property type="match status" value="1"/>
</dbReference>
<feature type="disulfide bond" evidence="19">
    <location>
        <begin position="197"/>
        <end position="229"/>
    </location>
</feature>
<proteinExistence type="inferred from homology"/>
<dbReference type="InterPro" id="IPR002016">
    <property type="entry name" value="Haem_peroxidase"/>
</dbReference>
<keyword evidence="7 20" id="KW-0349">Heme</keyword>
<keyword evidence="6 20" id="KW-0575">Peroxidase</keyword>
<evidence type="ECO:0000256" key="5">
    <source>
        <dbReference type="ARBA" id="ARBA00022525"/>
    </source>
</evidence>
<feature type="binding site" evidence="17">
    <location>
        <position position="248"/>
    </location>
    <ligand>
        <name>Ca(2+)</name>
        <dbReference type="ChEBI" id="CHEBI:29108"/>
        <label>2</label>
    </ligand>
</feature>
<dbReference type="CDD" id="cd00693">
    <property type="entry name" value="secretory_peroxidase"/>
    <property type="match status" value="1"/>
</dbReference>
<dbReference type="Gene3D" id="1.10.420.10">
    <property type="entry name" value="Peroxidase, domain 2"/>
    <property type="match status" value="1"/>
</dbReference>
<feature type="disulfide bond" evidence="19">
    <location>
        <begin position="32"/>
        <end position="112"/>
    </location>
</feature>
<keyword evidence="10 17" id="KW-0106">Calcium</keyword>
<sequence>MKIGKIYVLLLVLYILPAALAQLRVGFYSQSCPNAETIIQNLVSERFGRDPSITAALTRMHFHDCFVQGCDASLLIDPTTANQEPEKIAGPNGSVRGFELIDEIKTALEAQCPSIVSCSDIVTLATRDSVFLGGGPSYVVPTGRRDGFVSNRIDAERILPGPGLAVPDMLTFFGNKGMNVFDAVALLGAHTVGFGSCGNFVDRLTNFQGTGQPDPSMDPGLAGRLRNTCSAGGSQFAALDQSTPFSFDNLFFTQIRERKGVLLLDQRLATDPATSGVVFQYAVNNELFKRQFAIAMVKMGAVDVLTGLAGEIRRNCRAFN</sequence>
<name>V4NSR8_EUTSA</name>
<keyword evidence="9 20" id="KW-0732">Signal</keyword>
<evidence type="ECO:0000256" key="18">
    <source>
        <dbReference type="PIRSR" id="PIRSR600823-4"/>
    </source>
</evidence>
<evidence type="ECO:0000256" key="20">
    <source>
        <dbReference type="RuleBase" id="RU362060"/>
    </source>
</evidence>
<dbReference type="InterPro" id="IPR033905">
    <property type="entry name" value="Secretory_peroxidase"/>
</dbReference>
<feature type="binding site" evidence="17">
    <location>
        <position position="191"/>
    </location>
    <ligand>
        <name>Ca(2+)</name>
        <dbReference type="ChEBI" id="CHEBI:29108"/>
        <label>2</label>
    </ligand>
</feature>
<keyword evidence="14 20" id="KW-0376">Hydrogen peroxide</keyword>
<dbReference type="GO" id="GO:0140825">
    <property type="term" value="F:lactoperoxidase activity"/>
    <property type="evidence" value="ECO:0007669"/>
    <property type="project" value="UniProtKB-EC"/>
</dbReference>
<dbReference type="Gramene" id="ESQ49731">
    <property type="protein sequence ID" value="ESQ49731"/>
    <property type="gene ID" value="EUTSA_v10021155mg"/>
</dbReference>
<evidence type="ECO:0000256" key="3">
    <source>
        <dbReference type="ARBA" id="ARBA00006873"/>
    </source>
</evidence>
<evidence type="ECO:0000256" key="6">
    <source>
        <dbReference type="ARBA" id="ARBA00022559"/>
    </source>
</evidence>
<dbReference type="GO" id="GO:0005576">
    <property type="term" value="C:extracellular region"/>
    <property type="evidence" value="ECO:0007669"/>
    <property type="project" value="UniProtKB-SubCell"/>
</dbReference>
<gene>
    <name evidence="22" type="ORF">EUTSA_v10021155mg</name>
</gene>
<feature type="binding site" description="axial binding residue" evidence="17">
    <location>
        <position position="190"/>
    </location>
    <ligand>
        <name>heme b</name>
        <dbReference type="ChEBI" id="CHEBI:60344"/>
    </ligand>
    <ligandPart>
        <name>Fe</name>
        <dbReference type="ChEBI" id="CHEBI:18248"/>
    </ligandPart>
</feature>
<dbReference type="PRINTS" id="PR00458">
    <property type="entry name" value="PEROXIDASE"/>
</dbReference>
<dbReference type="STRING" id="72664.V4NSR8"/>
<evidence type="ECO:0000256" key="10">
    <source>
        <dbReference type="ARBA" id="ARBA00022837"/>
    </source>
</evidence>
<evidence type="ECO:0000256" key="13">
    <source>
        <dbReference type="ARBA" id="ARBA00023157"/>
    </source>
</evidence>
<dbReference type="Proteomes" id="UP000030689">
    <property type="component" value="Unassembled WGS sequence"/>
</dbReference>
<dbReference type="GO" id="GO:0020037">
    <property type="term" value="F:heme binding"/>
    <property type="evidence" value="ECO:0007669"/>
    <property type="project" value="UniProtKB-UniRule"/>
</dbReference>
<evidence type="ECO:0000259" key="21">
    <source>
        <dbReference type="PROSITE" id="PS50873"/>
    </source>
</evidence>
<comment type="similarity">
    <text evidence="20">Belongs to the peroxidase family. Classical plant (class III) peroxidase subfamily.</text>
</comment>
<dbReference type="SUPFAM" id="SSF48113">
    <property type="entry name" value="Heme-dependent peroxidases"/>
    <property type="match status" value="1"/>
</dbReference>
<keyword evidence="23" id="KW-1185">Reference proteome</keyword>
<evidence type="ECO:0000256" key="8">
    <source>
        <dbReference type="ARBA" id="ARBA00022723"/>
    </source>
</evidence>
<reference evidence="22 23" key="1">
    <citation type="journal article" date="2013" name="Front. Plant Sci.">
        <title>The Reference Genome of the Halophytic Plant Eutrema salsugineum.</title>
        <authorList>
            <person name="Yang R."/>
            <person name="Jarvis D.E."/>
            <person name="Chen H."/>
            <person name="Beilstein M.A."/>
            <person name="Grimwood J."/>
            <person name="Jenkins J."/>
            <person name="Shu S."/>
            <person name="Prochnik S."/>
            <person name="Xin M."/>
            <person name="Ma C."/>
            <person name="Schmutz J."/>
            <person name="Wing R.A."/>
            <person name="Mitchell-Olds T."/>
            <person name="Schumaker K.S."/>
            <person name="Wang X."/>
        </authorList>
    </citation>
    <scope>NUCLEOTIDE SEQUENCE [LARGE SCALE GENOMIC DNA]</scope>
</reference>
<dbReference type="PANTHER" id="PTHR31517:SF59">
    <property type="entry name" value="PEROXIDASE"/>
    <property type="match status" value="1"/>
</dbReference>
<dbReference type="EC" id="1.11.1.7" evidence="4 20"/>
<evidence type="ECO:0000313" key="22">
    <source>
        <dbReference type="EMBL" id="ESQ49731.1"/>
    </source>
</evidence>
<evidence type="ECO:0000256" key="14">
    <source>
        <dbReference type="ARBA" id="ARBA00023324"/>
    </source>
</evidence>
<dbReference type="GO" id="GO:0046872">
    <property type="term" value="F:metal ion binding"/>
    <property type="evidence" value="ECO:0007669"/>
    <property type="project" value="UniProtKB-UniRule"/>
</dbReference>